<protein>
    <submittedName>
        <fullName evidence="4">Uncharacterized protein</fullName>
    </submittedName>
</protein>
<dbReference type="EMBL" id="BTSX01000002">
    <property type="protein sequence ID" value="GMS85004.1"/>
    <property type="molecule type" value="Genomic_DNA"/>
</dbReference>
<dbReference type="Gene3D" id="3.80.10.10">
    <property type="entry name" value="Ribonuclease Inhibitor"/>
    <property type="match status" value="2"/>
</dbReference>
<organism evidence="4 5">
    <name type="scientific">Pristionchus entomophagus</name>
    <dbReference type="NCBI Taxonomy" id="358040"/>
    <lineage>
        <taxon>Eukaryota</taxon>
        <taxon>Metazoa</taxon>
        <taxon>Ecdysozoa</taxon>
        <taxon>Nematoda</taxon>
        <taxon>Chromadorea</taxon>
        <taxon>Rhabditida</taxon>
        <taxon>Rhabditina</taxon>
        <taxon>Diplogasteromorpha</taxon>
        <taxon>Diplogasteroidea</taxon>
        <taxon>Neodiplogasteridae</taxon>
        <taxon>Pristionchus</taxon>
    </lineage>
</organism>
<evidence type="ECO:0000313" key="5">
    <source>
        <dbReference type="Proteomes" id="UP001432027"/>
    </source>
</evidence>
<evidence type="ECO:0000256" key="3">
    <source>
        <dbReference type="SAM" id="SignalP"/>
    </source>
</evidence>
<dbReference type="SMART" id="SM00369">
    <property type="entry name" value="LRR_TYP"/>
    <property type="match status" value="5"/>
</dbReference>
<dbReference type="InterPro" id="IPR003591">
    <property type="entry name" value="Leu-rich_rpt_typical-subtyp"/>
</dbReference>
<reference evidence="4" key="1">
    <citation type="submission" date="2023-10" db="EMBL/GenBank/DDBJ databases">
        <title>Genome assembly of Pristionchus species.</title>
        <authorList>
            <person name="Yoshida K."/>
            <person name="Sommer R.J."/>
        </authorList>
    </citation>
    <scope>NUCLEOTIDE SEQUENCE</scope>
    <source>
        <strain evidence="4">RS0144</strain>
    </source>
</reference>
<keyword evidence="5" id="KW-1185">Reference proteome</keyword>
<evidence type="ECO:0000256" key="2">
    <source>
        <dbReference type="ARBA" id="ARBA00022737"/>
    </source>
</evidence>
<proteinExistence type="predicted"/>
<evidence type="ECO:0000256" key="1">
    <source>
        <dbReference type="ARBA" id="ARBA00022614"/>
    </source>
</evidence>
<dbReference type="Proteomes" id="UP001432027">
    <property type="component" value="Unassembled WGS sequence"/>
</dbReference>
<accession>A0AAV5SUF3</accession>
<keyword evidence="2" id="KW-0677">Repeat</keyword>
<dbReference type="PANTHER" id="PTHR48051:SF54">
    <property type="entry name" value="LEUCINE-RICH REPEAT-CONTAINING PROTEIN"/>
    <property type="match status" value="1"/>
</dbReference>
<feature type="non-terminal residue" evidence="4">
    <location>
        <position position="601"/>
    </location>
</feature>
<name>A0AAV5SUF3_9BILA</name>
<evidence type="ECO:0000313" key="4">
    <source>
        <dbReference type="EMBL" id="GMS85004.1"/>
    </source>
</evidence>
<dbReference type="InterPro" id="IPR001611">
    <property type="entry name" value="Leu-rich_rpt"/>
</dbReference>
<feature type="signal peptide" evidence="3">
    <location>
        <begin position="1"/>
        <end position="18"/>
    </location>
</feature>
<dbReference type="PROSITE" id="PS51450">
    <property type="entry name" value="LRR"/>
    <property type="match status" value="1"/>
</dbReference>
<sequence length="601" mass="66941">WLLLQLMIPLFSRALTETAGHLYCPLDSPNRYYGTVASWSINFDEYPVPLSSAALSQNIDACTELGSRADKLQAGVNKEGSFARAYCTPRCAFTIVMGNKLECAERRLPMQWSPGFLVPSRMTTKVDCSNISLPYAIDKYPENRVILQVTGVGMIPDELLFTINSLPVDIELINFPLSEKTITKVGRCTLYLKGFLILCQIAITNDQKTTINPTSILSSLANFPNIKEFSLNGVTNITTLPDFLKSKSKLIALRLQNNGLMTFPSWVMNLANLQYLKVQEYNIDPTFITKLNLPALEHFIMIGNNFSVLPSNFLSASKNLIQLDLSCNLIQSLPDSLSHLVNLKFLYLSGNLFRTLPPTLVPSFPNFLNGISFEIGSSVFTCRASTQPVDDLAVLHPSIESFNKSHLSNAKNLRVLNINGNKDIASLDDGIFELTPKIKYISMRRIGFPSLVGLGLCGLCNLEFLEVSYNQFQTSTWIEEECGLGWPTIGYIGLAYVNLTDSSPTLTLMALSSENMYSKIEYFFYTNPIFNNTCELADFYSMVEGAPSWRSTPDCLTRANERIAKIAPLRKEKYSARPCSITDGSSTVLTMFGSLLILFTM</sequence>
<feature type="chain" id="PRO_5043831646" evidence="3">
    <location>
        <begin position="19"/>
        <end position="601"/>
    </location>
</feature>
<comment type="caution">
    <text evidence="4">The sequence shown here is derived from an EMBL/GenBank/DDBJ whole genome shotgun (WGS) entry which is preliminary data.</text>
</comment>
<dbReference type="AlphaFoldDB" id="A0AAV5SUF3"/>
<dbReference type="PANTHER" id="PTHR48051">
    <property type="match status" value="1"/>
</dbReference>
<keyword evidence="1" id="KW-0433">Leucine-rich repeat</keyword>
<dbReference type="SUPFAM" id="SSF52047">
    <property type="entry name" value="RNI-like"/>
    <property type="match status" value="1"/>
</dbReference>
<dbReference type="Pfam" id="PF13855">
    <property type="entry name" value="LRR_8"/>
    <property type="match status" value="1"/>
</dbReference>
<feature type="non-terminal residue" evidence="4">
    <location>
        <position position="1"/>
    </location>
</feature>
<dbReference type="GO" id="GO:0005737">
    <property type="term" value="C:cytoplasm"/>
    <property type="evidence" value="ECO:0007669"/>
    <property type="project" value="TreeGrafter"/>
</dbReference>
<dbReference type="InterPro" id="IPR032675">
    <property type="entry name" value="LRR_dom_sf"/>
</dbReference>
<dbReference type="InterPro" id="IPR050216">
    <property type="entry name" value="LRR_domain-containing"/>
</dbReference>
<gene>
    <name evidence="4" type="ORF">PENTCL1PPCAC_7179</name>
</gene>
<keyword evidence="3" id="KW-0732">Signal</keyword>